<dbReference type="InterPro" id="IPR032675">
    <property type="entry name" value="LRR_dom_sf"/>
</dbReference>
<evidence type="ECO:0000256" key="6">
    <source>
        <dbReference type="ARBA" id="ARBA00022989"/>
    </source>
</evidence>
<dbReference type="PANTHER" id="PTHR48063:SF29">
    <property type="entry name" value="LRR RECEPTOR-LIKE KINASE FAMILY PROTEIN"/>
    <property type="match status" value="1"/>
</dbReference>
<evidence type="ECO:0000256" key="3">
    <source>
        <dbReference type="ARBA" id="ARBA00022692"/>
    </source>
</evidence>
<comment type="subcellular location">
    <subcellularLocation>
        <location evidence="1">Membrane</location>
        <topology evidence="1">Single-pass type I membrane protein</topology>
    </subcellularLocation>
</comment>
<keyword evidence="8" id="KW-0675">Receptor</keyword>
<keyword evidence="2" id="KW-0433">Leucine-rich repeat</keyword>
<evidence type="ECO:0000313" key="13">
    <source>
        <dbReference type="Proteomes" id="UP001603857"/>
    </source>
</evidence>
<evidence type="ECO:0000256" key="10">
    <source>
        <dbReference type="SAM" id="SignalP"/>
    </source>
</evidence>
<keyword evidence="6" id="KW-1133">Transmembrane helix</keyword>
<evidence type="ECO:0000256" key="7">
    <source>
        <dbReference type="ARBA" id="ARBA00023136"/>
    </source>
</evidence>
<evidence type="ECO:0000256" key="1">
    <source>
        <dbReference type="ARBA" id="ARBA00004479"/>
    </source>
</evidence>
<dbReference type="InterPro" id="IPR046956">
    <property type="entry name" value="RLP23-like"/>
</dbReference>
<keyword evidence="3" id="KW-0812">Transmembrane</keyword>
<protein>
    <recommendedName>
        <fullName evidence="11">Leucine-rich repeat-containing N-terminal plant-type domain-containing protein</fullName>
    </recommendedName>
</protein>
<evidence type="ECO:0000256" key="2">
    <source>
        <dbReference type="ARBA" id="ARBA00022614"/>
    </source>
</evidence>
<evidence type="ECO:0000256" key="5">
    <source>
        <dbReference type="ARBA" id="ARBA00022737"/>
    </source>
</evidence>
<comment type="caution">
    <text evidence="12">The sequence shown here is derived from an EMBL/GenBank/DDBJ whole genome shotgun (WGS) entry which is preliminary data.</text>
</comment>
<dbReference type="PANTHER" id="PTHR48063">
    <property type="entry name" value="LRR RECEPTOR-LIKE KINASE"/>
    <property type="match status" value="1"/>
</dbReference>
<feature type="chain" id="PRO_5044774873" description="Leucine-rich repeat-containing N-terminal plant-type domain-containing protein" evidence="10">
    <location>
        <begin position="17"/>
        <end position="384"/>
    </location>
</feature>
<gene>
    <name evidence="12" type="ORF">Fmac_009006</name>
</gene>
<name>A0ABD1MZ03_9FABA</name>
<dbReference type="SUPFAM" id="SSF52058">
    <property type="entry name" value="L domain-like"/>
    <property type="match status" value="1"/>
</dbReference>
<keyword evidence="4 10" id="KW-0732">Signal</keyword>
<feature type="domain" description="Leucine-rich repeat-containing N-terminal plant-type" evidence="11">
    <location>
        <begin position="207"/>
        <end position="240"/>
    </location>
</feature>
<keyword evidence="7" id="KW-0472">Membrane</keyword>
<keyword evidence="5" id="KW-0677">Repeat</keyword>
<evidence type="ECO:0000313" key="12">
    <source>
        <dbReference type="EMBL" id="KAL2341066.1"/>
    </source>
</evidence>
<keyword evidence="9" id="KW-0325">Glycoprotein</keyword>
<sequence length="384" mass="43322">MAMWMLLRMSLPRLSARPKGLIMLGIGEGELLSARLRPREVERVAIMSGLPLILLSLSPSRLSARLKPNKILFNEKESPRFVEVQFLTIEDMSEKGRKQCERKSTTCGEVEIQLSLDKRHSLSLQLYVSLPVDILLIQNLRSGVCELPNQKETVYGALDKWTAWEIEFPLIAVAKALKSLRKRGLWLRVIKLRALRLAFFALKKRVALLKIKKDLKDPPANCLSSSVGEDCCYWQGIECDNQTGHILKLHIRLETFESHLDLSSNDFEGIPIPKFIGSRTILCYLDLSYAHFAGMIPTHLAHPMSCFELSMMPSLVEFLFRAEYDAISGGVIFIFLQAFYSASISFSPLPVLGRGNLCKLQNLHLYSNDLTGDMTQSVGVLIIL</sequence>
<feature type="signal peptide" evidence="10">
    <location>
        <begin position="1"/>
        <end position="16"/>
    </location>
</feature>
<dbReference type="InterPro" id="IPR013210">
    <property type="entry name" value="LRR_N_plant-typ"/>
</dbReference>
<organism evidence="12 13">
    <name type="scientific">Flemingia macrophylla</name>
    <dbReference type="NCBI Taxonomy" id="520843"/>
    <lineage>
        <taxon>Eukaryota</taxon>
        <taxon>Viridiplantae</taxon>
        <taxon>Streptophyta</taxon>
        <taxon>Embryophyta</taxon>
        <taxon>Tracheophyta</taxon>
        <taxon>Spermatophyta</taxon>
        <taxon>Magnoliopsida</taxon>
        <taxon>eudicotyledons</taxon>
        <taxon>Gunneridae</taxon>
        <taxon>Pentapetalae</taxon>
        <taxon>rosids</taxon>
        <taxon>fabids</taxon>
        <taxon>Fabales</taxon>
        <taxon>Fabaceae</taxon>
        <taxon>Papilionoideae</taxon>
        <taxon>50 kb inversion clade</taxon>
        <taxon>NPAAA clade</taxon>
        <taxon>indigoferoid/millettioid clade</taxon>
        <taxon>Phaseoleae</taxon>
        <taxon>Flemingia</taxon>
    </lineage>
</organism>
<evidence type="ECO:0000259" key="11">
    <source>
        <dbReference type="Pfam" id="PF08263"/>
    </source>
</evidence>
<evidence type="ECO:0000256" key="9">
    <source>
        <dbReference type="ARBA" id="ARBA00023180"/>
    </source>
</evidence>
<keyword evidence="13" id="KW-1185">Reference proteome</keyword>
<dbReference type="AlphaFoldDB" id="A0ABD1MZ03"/>
<dbReference type="Gene3D" id="3.80.10.10">
    <property type="entry name" value="Ribonuclease Inhibitor"/>
    <property type="match status" value="1"/>
</dbReference>
<evidence type="ECO:0000256" key="8">
    <source>
        <dbReference type="ARBA" id="ARBA00023170"/>
    </source>
</evidence>
<accession>A0ABD1MZ03</accession>
<dbReference type="GO" id="GO:0016020">
    <property type="term" value="C:membrane"/>
    <property type="evidence" value="ECO:0007669"/>
    <property type="project" value="UniProtKB-SubCell"/>
</dbReference>
<reference evidence="12 13" key="1">
    <citation type="submission" date="2024-08" db="EMBL/GenBank/DDBJ databases">
        <title>Insights into the chromosomal genome structure of Flemingia macrophylla.</title>
        <authorList>
            <person name="Ding Y."/>
            <person name="Zhao Y."/>
            <person name="Bi W."/>
            <person name="Wu M."/>
            <person name="Zhao G."/>
            <person name="Gong Y."/>
            <person name="Li W."/>
            <person name="Zhang P."/>
        </authorList>
    </citation>
    <scope>NUCLEOTIDE SEQUENCE [LARGE SCALE GENOMIC DNA]</scope>
    <source>
        <strain evidence="12">DYQJB</strain>
        <tissue evidence="12">Leaf</tissue>
    </source>
</reference>
<evidence type="ECO:0000256" key="4">
    <source>
        <dbReference type="ARBA" id="ARBA00022729"/>
    </source>
</evidence>
<dbReference type="Proteomes" id="UP001603857">
    <property type="component" value="Unassembled WGS sequence"/>
</dbReference>
<dbReference type="Pfam" id="PF08263">
    <property type="entry name" value="LRRNT_2"/>
    <property type="match status" value="1"/>
</dbReference>
<proteinExistence type="predicted"/>
<dbReference type="EMBL" id="JBGMDY010000003">
    <property type="protein sequence ID" value="KAL2341066.1"/>
    <property type="molecule type" value="Genomic_DNA"/>
</dbReference>